<keyword evidence="2" id="KW-1185">Reference proteome</keyword>
<name>A0AAV7GIA1_DENCH</name>
<accession>A0AAV7GIA1</accession>
<organism evidence="1 2">
    <name type="scientific">Dendrobium chrysotoxum</name>
    <name type="common">Orchid</name>
    <dbReference type="NCBI Taxonomy" id="161865"/>
    <lineage>
        <taxon>Eukaryota</taxon>
        <taxon>Viridiplantae</taxon>
        <taxon>Streptophyta</taxon>
        <taxon>Embryophyta</taxon>
        <taxon>Tracheophyta</taxon>
        <taxon>Spermatophyta</taxon>
        <taxon>Magnoliopsida</taxon>
        <taxon>Liliopsida</taxon>
        <taxon>Asparagales</taxon>
        <taxon>Orchidaceae</taxon>
        <taxon>Epidendroideae</taxon>
        <taxon>Malaxideae</taxon>
        <taxon>Dendrobiinae</taxon>
        <taxon>Dendrobium</taxon>
    </lineage>
</organism>
<proteinExistence type="predicted"/>
<evidence type="ECO:0000313" key="2">
    <source>
        <dbReference type="Proteomes" id="UP000775213"/>
    </source>
</evidence>
<gene>
    <name evidence="1" type="ORF">IEQ34_015557</name>
</gene>
<dbReference type="AlphaFoldDB" id="A0AAV7GIA1"/>
<comment type="caution">
    <text evidence="1">The sequence shown here is derived from an EMBL/GenBank/DDBJ whole genome shotgun (WGS) entry which is preliminary data.</text>
</comment>
<evidence type="ECO:0000313" key="1">
    <source>
        <dbReference type="EMBL" id="KAH0455525.1"/>
    </source>
</evidence>
<sequence>MVIILNILIRVSKSDFGFARQPRRARAVVQAYPGASSAARASAAGRRVGILRRGQGLRGSLGGCGGSCGQGAGSRGSSFQTGTGSGYPIRHRFLAINSAVTDRHYLGSHLTRDGVQFFFVRSWGITKWYQSEDISRKRIVEELSTSRSWISKKMISGDESEPNGVRRRRKCFAISDSRPKKKKKREIYYSRHSFEGEEDRVPFFAQQRERDEEDEEKEVWRLLQERDVEIRTMP</sequence>
<reference evidence="1 2" key="1">
    <citation type="journal article" date="2021" name="Hortic Res">
        <title>Chromosome-scale assembly of the Dendrobium chrysotoxum genome enhances the understanding of orchid evolution.</title>
        <authorList>
            <person name="Zhang Y."/>
            <person name="Zhang G.Q."/>
            <person name="Zhang D."/>
            <person name="Liu X.D."/>
            <person name="Xu X.Y."/>
            <person name="Sun W.H."/>
            <person name="Yu X."/>
            <person name="Zhu X."/>
            <person name="Wang Z.W."/>
            <person name="Zhao X."/>
            <person name="Zhong W.Y."/>
            <person name="Chen H."/>
            <person name="Yin W.L."/>
            <person name="Huang T."/>
            <person name="Niu S.C."/>
            <person name="Liu Z.J."/>
        </authorList>
    </citation>
    <scope>NUCLEOTIDE SEQUENCE [LARGE SCALE GENOMIC DNA]</scope>
    <source>
        <strain evidence="1">Lindl</strain>
    </source>
</reference>
<dbReference type="Proteomes" id="UP000775213">
    <property type="component" value="Unassembled WGS sequence"/>
</dbReference>
<dbReference type="EMBL" id="JAGFBR010000014">
    <property type="protein sequence ID" value="KAH0455525.1"/>
    <property type="molecule type" value="Genomic_DNA"/>
</dbReference>
<protein>
    <submittedName>
        <fullName evidence="1">Uncharacterized protein</fullName>
    </submittedName>
</protein>